<keyword evidence="6 9" id="KW-0812">Transmembrane</keyword>
<dbReference type="AlphaFoldDB" id="A0A515DG08"/>
<dbReference type="KEGG" id="rhf:EUB48_19990"/>
<accession>A0A515DG08</accession>
<dbReference type="Gene3D" id="1.20.1640.10">
    <property type="entry name" value="Multidrug efflux transporter AcrB transmembrane domain"/>
    <property type="match status" value="2"/>
</dbReference>
<comment type="similarity">
    <text evidence="2 9">Belongs to the resistance-nodulation-cell division (RND) (TC 2.A.6) family.</text>
</comment>
<dbReference type="SUPFAM" id="SSF82693">
    <property type="entry name" value="Multidrug efflux transporter AcrB pore domain, PN1, PN2, PC1 and PC2 subdomains"/>
    <property type="match status" value="4"/>
</dbReference>
<evidence type="ECO:0000256" key="7">
    <source>
        <dbReference type="ARBA" id="ARBA00022989"/>
    </source>
</evidence>
<dbReference type="PRINTS" id="PR00702">
    <property type="entry name" value="ACRIFLAVINRP"/>
</dbReference>
<feature type="transmembrane region" description="Helical" evidence="9">
    <location>
        <begin position="366"/>
        <end position="386"/>
    </location>
</feature>
<dbReference type="Gene3D" id="3.30.70.1430">
    <property type="entry name" value="Multidrug efflux transporter AcrB pore domain"/>
    <property type="match status" value="2"/>
</dbReference>
<dbReference type="Pfam" id="PF00873">
    <property type="entry name" value="ACR_tran"/>
    <property type="match status" value="1"/>
</dbReference>
<evidence type="ECO:0000256" key="3">
    <source>
        <dbReference type="ARBA" id="ARBA00022448"/>
    </source>
</evidence>
<dbReference type="RefSeq" id="WP_142820825.1">
    <property type="nucleotide sequence ID" value="NZ_CP035503.1"/>
</dbReference>
<feature type="transmembrane region" description="Helical" evidence="9">
    <location>
        <begin position="870"/>
        <end position="888"/>
    </location>
</feature>
<evidence type="ECO:0000256" key="1">
    <source>
        <dbReference type="ARBA" id="ARBA00004429"/>
    </source>
</evidence>
<feature type="transmembrane region" description="Helical" evidence="9">
    <location>
        <begin position="12"/>
        <end position="32"/>
    </location>
</feature>
<keyword evidence="7 9" id="KW-1133">Transmembrane helix</keyword>
<feature type="transmembrane region" description="Helical" evidence="9">
    <location>
        <begin position="540"/>
        <end position="558"/>
    </location>
</feature>
<comment type="subcellular location">
    <subcellularLocation>
        <location evidence="1 9">Cell inner membrane</location>
        <topology evidence="1 9">Multi-pass membrane protein</topology>
    </subcellularLocation>
</comment>
<feature type="transmembrane region" description="Helical" evidence="9">
    <location>
        <begin position="895"/>
        <end position="915"/>
    </location>
</feature>
<dbReference type="PANTHER" id="PTHR32063">
    <property type="match status" value="1"/>
</dbReference>
<evidence type="ECO:0000313" key="11">
    <source>
        <dbReference type="Proteomes" id="UP000316798"/>
    </source>
</evidence>
<dbReference type="SUPFAM" id="SSF82714">
    <property type="entry name" value="Multidrug efflux transporter AcrB TolC docking domain, DN and DC subdomains"/>
    <property type="match status" value="2"/>
</dbReference>
<dbReference type="InterPro" id="IPR004764">
    <property type="entry name" value="MdtF-like"/>
</dbReference>
<organism evidence="10 11">
    <name type="scientific">Rhodoferax sediminis</name>
    <dbReference type="NCBI Taxonomy" id="2509614"/>
    <lineage>
        <taxon>Bacteria</taxon>
        <taxon>Pseudomonadati</taxon>
        <taxon>Pseudomonadota</taxon>
        <taxon>Betaproteobacteria</taxon>
        <taxon>Burkholderiales</taxon>
        <taxon>Comamonadaceae</taxon>
        <taxon>Rhodoferax</taxon>
    </lineage>
</organism>
<dbReference type="GO" id="GO:0015562">
    <property type="term" value="F:efflux transmembrane transporter activity"/>
    <property type="evidence" value="ECO:0007669"/>
    <property type="project" value="InterPro"/>
</dbReference>
<dbReference type="Proteomes" id="UP000316798">
    <property type="component" value="Chromosome"/>
</dbReference>
<reference evidence="10 11" key="1">
    <citation type="submission" date="2019-01" db="EMBL/GenBank/DDBJ databases">
        <title>Genomic insights into a novel species Rhodoferax sp.</title>
        <authorList>
            <person name="Jin L."/>
        </authorList>
    </citation>
    <scope>NUCLEOTIDE SEQUENCE [LARGE SCALE GENOMIC DNA]</scope>
    <source>
        <strain evidence="10 11">CHu59-6-5</strain>
    </source>
</reference>
<evidence type="ECO:0000256" key="2">
    <source>
        <dbReference type="ARBA" id="ARBA00010942"/>
    </source>
</evidence>
<name>A0A515DG08_9BURK</name>
<keyword evidence="4" id="KW-1003">Cell membrane</keyword>
<keyword evidence="5 9" id="KW-0997">Cell inner membrane</keyword>
<feature type="transmembrane region" description="Helical" evidence="9">
    <location>
        <begin position="337"/>
        <end position="359"/>
    </location>
</feature>
<dbReference type="GO" id="GO:0009636">
    <property type="term" value="P:response to toxic substance"/>
    <property type="evidence" value="ECO:0007669"/>
    <property type="project" value="UniProtKB-ARBA"/>
</dbReference>
<proteinExistence type="inferred from homology"/>
<feature type="transmembrane region" description="Helical" evidence="9">
    <location>
        <begin position="1002"/>
        <end position="1028"/>
    </location>
</feature>
<dbReference type="EMBL" id="CP035503">
    <property type="protein sequence ID" value="QDL39342.1"/>
    <property type="molecule type" value="Genomic_DNA"/>
</dbReference>
<protein>
    <recommendedName>
        <fullName evidence="9">Efflux pump membrane transporter</fullName>
    </recommendedName>
</protein>
<feature type="transmembrane region" description="Helical" evidence="9">
    <location>
        <begin position="392"/>
        <end position="413"/>
    </location>
</feature>
<dbReference type="SUPFAM" id="SSF82866">
    <property type="entry name" value="Multidrug efflux transporter AcrB transmembrane domain"/>
    <property type="match status" value="2"/>
</dbReference>
<dbReference type="OrthoDB" id="9176627at2"/>
<evidence type="ECO:0000256" key="9">
    <source>
        <dbReference type="RuleBase" id="RU364070"/>
    </source>
</evidence>
<dbReference type="FunFam" id="3.30.70.1430:FF:000001">
    <property type="entry name" value="Efflux pump membrane transporter"/>
    <property type="match status" value="1"/>
</dbReference>
<feature type="transmembrane region" description="Helical" evidence="9">
    <location>
        <begin position="470"/>
        <end position="497"/>
    </location>
</feature>
<dbReference type="InterPro" id="IPR001036">
    <property type="entry name" value="Acrflvin-R"/>
</dbReference>
<dbReference type="GO" id="GO:0005886">
    <property type="term" value="C:plasma membrane"/>
    <property type="evidence" value="ECO:0007669"/>
    <property type="project" value="UniProtKB-SubCell"/>
</dbReference>
<dbReference type="Gene3D" id="3.30.70.1320">
    <property type="entry name" value="Multidrug efflux transporter AcrB pore domain like"/>
    <property type="match status" value="1"/>
</dbReference>
<keyword evidence="11" id="KW-1185">Reference proteome</keyword>
<dbReference type="Gene3D" id="3.30.70.1440">
    <property type="entry name" value="Multidrug efflux transporter AcrB pore domain"/>
    <property type="match status" value="1"/>
</dbReference>
<keyword evidence="8 9" id="KW-0472">Membrane</keyword>
<keyword evidence="3 9" id="KW-0813">Transport</keyword>
<feature type="transmembrane region" description="Helical" evidence="9">
    <location>
        <begin position="970"/>
        <end position="990"/>
    </location>
</feature>
<dbReference type="InterPro" id="IPR027463">
    <property type="entry name" value="AcrB_DN_DC_subdom"/>
</dbReference>
<sequence>MPQFFIDRPIFAWVIALFILVIGGVAITQLPIAQYPPVAPPTIVISTAYPGASAQTLEDAVISVIEREMNGSPGLIYMESVSQADGTGSITLSFEAGTNPDLAQVDVQNRLSRATPRLPLAVTQQGVRVDKSRSNFLLFTILSSDDPRFDPIALGDYASRNVLPEIQRLPGVGQAQLFGTERAMRIWIDPAKLVGFNLSTTNVAQAIQAQNAQVSSGTIGDLPNVPGQSIFATVVVKGQLESAAQFGNIVLRANADGSAVRLKDVARIELGAQTYATSARLNGKPSTGIGVQLSPTGNALATAKAVRTRMEQLSRYFPPGVKYSIPYDSSRFVKISIIQVATTLLEAVVLVFLVLFLFLQNIRYTIIPTIVVPVSLLGTFGALLAMGFSINVLTMFGMVLVIGIVVDDAIVVVENVERIMSEEGLPPREATKKAMGQIYGAIIGVTVVLISVFVPLAFFGGAVGNIYRQFSAVMVSAIALSAFMALSLTPALCATLLKPVEAGHHLEKGGFFGWFNRGFKSTAKGYEGWVTRILRRAGRFMLVYVAIAAVAGLLFARLPTSFLPNEDQGYIIANVQLPPGATQGRTLQAMKQAEAFFLRQPEVQSMVSVLGFSFSGTGQNAGLAFVPLKDWSDRDGPQHSAQSLAGRAMGALMGVRDAFIFVLSPPPISELGNATGFTFRLQDRGGNGHAALVAARNQLLGMAAQSKILAGVRPDGLEDAPQLQLDVDRDKASALGVGFDAVNAALSTALGSAYVNDFPNAGRLQRVVVQADARERMQPDDLLRINALNSQGQAVPLSAFATTRWITGPMQTIRYNGYPTMRISGDAAPGHSTGQAMDEMEQLAAKLPPGFAFEWTGQSREERLAGSKAYLLYGFAILSVFLCLAALYESWSIPLSVILVVPLGVLGVVLGTLLRGYSNDVYFQVGLITIIGLSAKNAILIIEFAKDAQARGKSAVEAAIEAAHLRFRPIIMTSVAFILGTLPLAIASGAGSAGQRAIGTAVIGGMITAVSLAVLFVPVFFVAVRGLFKGSERQRKMYAHEQLGTSTPAAPVQEGSQP</sequence>
<evidence type="ECO:0000256" key="5">
    <source>
        <dbReference type="ARBA" id="ARBA00022519"/>
    </source>
</evidence>
<dbReference type="Gene3D" id="3.30.2090.10">
    <property type="entry name" value="Multidrug efflux transporter AcrB TolC docking domain, DN and DC subdomains"/>
    <property type="match status" value="2"/>
</dbReference>
<dbReference type="PANTHER" id="PTHR32063:SF10">
    <property type="entry name" value="EFFLUX PUMP MEMBRANE TRANSPORTER"/>
    <property type="match status" value="1"/>
</dbReference>
<dbReference type="NCBIfam" id="TIGR00915">
    <property type="entry name" value="2A0602"/>
    <property type="match status" value="1"/>
</dbReference>
<feature type="transmembrane region" description="Helical" evidence="9">
    <location>
        <begin position="921"/>
        <end position="945"/>
    </location>
</feature>
<evidence type="ECO:0000256" key="8">
    <source>
        <dbReference type="ARBA" id="ARBA00023136"/>
    </source>
</evidence>
<dbReference type="GO" id="GO:0042910">
    <property type="term" value="F:xenobiotic transmembrane transporter activity"/>
    <property type="evidence" value="ECO:0007669"/>
    <property type="project" value="TreeGrafter"/>
</dbReference>
<evidence type="ECO:0000256" key="4">
    <source>
        <dbReference type="ARBA" id="ARBA00022475"/>
    </source>
</evidence>
<dbReference type="FunFam" id="1.20.1640.10:FF:000001">
    <property type="entry name" value="Efflux pump membrane transporter"/>
    <property type="match status" value="1"/>
</dbReference>
<gene>
    <name evidence="10" type="ORF">EUB48_19990</name>
</gene>
<evidence type="ECO:0000313" key="10">
    <source>
        <dbReference type="EMBL" id="QDL39342.1"/>
    </source>
</evidence>
<feature type="transmembrane region" description="Helical" evidence="9">
    <location>
        <begin position="434"/>
        <end position="458"/>
    </location>
</feature>
<dbReference type="NCBIfam" id="NF000282">
    <property type="entry name" value="RND_permease_1"/>
    <property type="match status" value="1"/>
</dbReference>
<evidence type="ECO:0000256" key="6">
    <source>
        <dbReference type="ARBA" id="ARBA00022692"/>
    </source>
</evidence>